<gene>
    <name evidence="2" type="ORF">AVEN_70750_1</name>
</gene>
<organism evidence="2 3">
    <name type="scientific">Araneus ventricosus</name>
    <name type="common">Orbweaver spider</name>
    <name type="synonym">Epeira ventricosa</name>
    <dbReference type="NCBI Taxonomy" id="182803"/>
    <lineage>
        <taxon>Eukaryota</taxon>
        <taxon>Metazoa</taxon>
        <taxon>Ecdysozoa</taxon>
        <taxon>Arthropoda</taxon>
        <taxon>Chelicerata</taxon>
        <taxon>Arachnida</taxon>
        <taxon>Araneae</taxon>
        <taxon>Araneomorphae</taxon>
        <taxon>Entelegynae</taxon>
        <taxon>Araneoidea</taxon>
        <taxon>Araneidae</taxon>
        <taxon>Araneus</taxon>
    </lineage>
</organism>
<dbReference type="AlphaFoldDB" id="A0A4Y2PUW9"/>
<keyword evidence="3" id="KW-1185">Reference proteome</keyword>
<accession>A0A4Y2PUW9</accession>
<feature type="compositionally biased region" description="Basic residues" evidence="1">
    <location>
        <begin position="79"/>
        <end position="89"/>
    </location>
</feature>
<protein>
    <submittedName>
        <fullName evidence="2">Uncharacterized protein</fullName>
    </submittedName>
</protein>
<dbReference type="Proteomes" id="UP000499080">
    <property type="component" value="Unassembled WGS sequence"/>
</dbReference>
<evidence type="ECO:0000313" key="3">
    <source>
        <dbReference type="Proteomes" id="UP000499080"/>
    </source>
</evidence>
<feature type="region of interest" description="Disordered" evidence="1">
    <location>
        <begin position="38"/>
        <end position="89"/>
    </location>
</feature>
<evidence type="ECO:0000313" key="2">
    <source>
        <dbReference type="EMBL" id="GBN55698.1"/>
    </source>
</evidence>
<feature type="compositionally biased region" description="Basic and acidic residues" evidence="1">
    <location>
        <begin position="38"/>
        <end position="51"/>
    </location>
</feature>
<feature type="compositionally biased region" description="Polar residues" evidence="1">
    <location>
        <begin position="62"/>
        <end position="75"/>
    </location>
</feature>
<sequence length="110" mass="12581">MRKEMVSPEKSISRGNPLGLSCERGRRMEFRNLFWGKEHGRKEPGGRELMRQRNGRGRPSLATDSSVQGNDTVNAQGVKRLKKGLKKRKKYSACVTRRLNFVRPPIRSGK</sequence>
<reference evidence="2 3" key="1">
    <citation type="journal article" date="2019" name="Sci. Rep.">
        <title>Orb-weaving spider Araneus ventricosus genome elucidates the spidroin gene catalogue.</title>
        <authorList>
            <person name="Kono N."/>
            <person name="Nakamura H."/>
            <person name="Ohtoshi R."/>
            <person name="Moran D.A.P."/>
            <person name="Shinohara A."/>
            <person name="Yoshida Y."/>
            <person name="Fujiwara M."/>
            <person name="Mori M."/>
            <person name="Tomita M."/>
            <person name="Arakawa K."/>
        </authorList>
    </citation>
    <scope>NUCLEOTIDE SEQUENCE [LARGE SCALE GENOMIC DNA]</scope>
</reference>
<name>A0A4Y2PUW9_ARAVE</name>
<proteinExistence type="predicted"/>
<dbReference type="EMBL" id="BGPR01012358">
    <property type="protein sequence ID" value="GBN55698.1"/>
    <property type="molecule type" value="Genomic_DNA"/>
</dbReference>
<comment type="caution">
    <text evidence="2">The sequence shown here is derived from an EMBL/GenBank/DDBJ whole genome shotgun (WGS) entry which is preliminary data.</text>
</comment>
<evidence type="ECO:0000256" key="1">
    <source>
        <dbReference type="SAM" id="MobiDB-lite"/>
    </source>
</evidence>
<feature type="region of interest" description="Disordered" evidence="1">
    <location>
        <begin position="1"/>
        <end position="21"/>
    </location>
</feature>